<keyword evidence="3" id="KW-1185">Reference proteome</keyword>
<keyword evidence="1" id="KW-0812">Transmembrane</keyword>
<evidence type="ECO:0000313" key="2">
    <source>
        <dbReference type="EMBL" id="NER11286.1"/>
    </source>
</evidence>
<evidence type="ECO:0000256" key="1">
    <source>
        <dbReference type="SAM" id="Phobius"/>
    </source>
</evidence>
<proteinExistence type="predicted"/>
<dbReference type="EMBL" id="JAABOP010000004">
    <property type="protein sequence ID" value="NER11286.1"/>
    <property type="molecule type" value="Genomic_DNA"/>
</dbReference>
<feature type="transmembrane region" description="Helical" evidence="1">
    <location>
        <begin position="71"/>
        <end position="92"/>
    </location>
</feature>
<name>A0A6P0UM07_9FLAO</name>
<keyword evidence="1" id="KW-0472">Membrane</keyword>
<reference evidence="2 3" key="1">
    <citation type="submission" date="2020-01" db="EMBL/GenBank/DDBJ databases">
        <title>Muriicola jejuensis KCTC 22299.</title>
        <authorList>
            <person name="Wang G."/>
        </authorList>
    </citation>
    <scope>NUCLEOTIDE SEQUENCE [LARGE SCALE GENOMIC DNA]</scope>
    <source>
        <strain evidence="2 3">KCTC 22299</strain>
    </source>
</reference>
<protein>
    <submittedName>
        <fullName evidence="2">Uncharacterized protein</fullName>
    </submittedName>
</protein>
<organism evidence="2 3">
    <name type="scientific">Muriicola jejuensis</name>
    <dbReference type="NCBI Taxonomy" id="504488"/>
    <lineage>
        <taxon>Bacteria</taxon>
        <taxon>Pseudomonadati</taxon>
        <taxon>Bacteroidota</taxon>
        <taxon>Flavobacteriia</taxon>
        <taxon>Flavobacteriales</taxon>
        <taxon>Flavobacteriaceae</taxon>
        <taxon>Muriicola</taxon>
    </lineage>
</organism>
<dbReference type="AlphaFoldDB" id="A0A6P0UM07"/>
<accession>A0A6P0UM07</accession>
<gene>
    <name evidence="2" type="ORF">GWK09_12200</name>
</gene>
<dbReference type="RefSeq" id="WP_163693742.1">
    <property type="nucleotide sequence ID" value="NZ_FXTW01000003.1"/>
</dbReference>
<feature type="transmembrane region" description="Helical" evidence="1">
    <location>
        <begin position="43"/>
        <end position="65"/>
    </location>
</feature>
<sequence>MEIKDLESLWSEMDRELENQKKLTKTLIMEMTQQKYSNKFQRVSVFETIGGIICILAGVFIMTQFSELDTWYLQLCGVLTILILFVLPVLTLRSLYRVQTIQISDKAVSETIVGYVKAKNQLLFLQRLGIYLSVVLMLTMLPVASKISSGKDLFQESTAWFLYVPVMSVFLFFFARWGYGCYKSLTDSAEDLLRQME</sequence>
<dbReference type="Proteomes" id="UP000468443">
    <property type="component" value="Unassembled WGS sequence"/>
</dbReference>
<keyword evidence="1" id="KW-1133">Transmembrane helix</keyword>
<evidence type="ECO:0000313" key="3">
    <source>
        <dbReference type="Proteomes" id="UP000468443"/>
    </source>
</evidence>
<feature type="transmembrane region" description="Helical" evidence="1">
    <location>
        <begin position="128"/>
        <end position="148"/>
    </location>
</feature>
<comment type="caution">
    <text evidence="2">The sequence shown here is derived from an EMBL/GenBank/DDBJ whole genome shotgun (WGS) entry which is preliminary data.</text>
</comment>
<feature type="transmembrane region" description="Helical" evidence="1">
    <location>
        <begin position="160"/>
        <end position="179"/>
    </location>
</feature>